<dbReference type="InterPro" id="IPR051813">
    <property type="entry name" value="HepT_RNase_toxin"/>
</dbReference>
<keyword evidence="7" id="KW-1185">Reference proteome</keyword>
<keyword evidence="2" id="KW-1277">Toxin-antitoxin system</keyword>
<evidence type="ECO:0000313" key="7">
    <source>
        <dbReference type="Proteomes" id="UP001606210"/>
    </source>
</evidence>
<dbReference type="Pfam" id="PF01934">
    <property type="entry name" value="HepT-like"/>
    <property type="match status" value="1"/>
</dbReference>
<evidence type="ECO:0000313" key="6">
    <source>
        <dbReference type="EMBL" id="MFG6430072.1"/>
    </source>
</evidence>
<evidence type="ECO:0000256" key="2">
    <source>
        <dbReference type="ARBA" id="ARBA00022649"/>
    </source>
</evidence>
<keyword evidence="3" id="KW-0540">Nuclease</keyword>
<accession>A0ABW7F0C9</accession>
<name>A0ABW7F0C9_9BURK</name>
<comment type="caution">
    <text evidence="6">The sequence shown here is derived from an EMBL/GenBank/DDBJ whole genome shotgun (WGS) entry which is preliminary data.</text>
</comment>
<sequence length="122" mass="13493">MSERDTRLYIEDMLEFCGKALAYSSALTEATLTAEAMRYDAILRNLELIGEAATHVPEALRAMAPDVPWRQIVATRNRVAHAYLGISADTVWSILHDDLPALDLALRALLTRMNEGPPATGR</sequence>
<gene>
    <name evidence="6" type="ORF">ACG00Y_09130</name>
</gene>
<keyword evidence="4" id="KW-0547">Nucleotide-binding</keyword>
<evidence type="ECO:0000256" key="3">
    <source>
        <dbReference type="ARBA" id="ARBA00022722"/>
    </source>
</evidence>
<dbReference type="PANTHER" id="PTHR34139">
    <property type="entry name" value="UPF0331 PROTEIN MJ0127"/>
    <property type="match status" value="1"/>
</dbReference>
<keyword evidence="5" id="KW-0378">Hydrolase</keyword>
<organism evidence="6 7">
    <name type="scientific">Pelomonas parva</name>
    <dbReference type="NCBI Taxonomy" id="3299032"/>
    <lineage>
        <taxon>Bacteria</taxon>
        <taxon>Pseudomonadati</taxon>
        <taxon>Pseudomonadota</taxon>
        <taxon>Betaproteobacteria</taxon>
        <taxon>Burkholderiales</taxon>
        <taxon>Sphaerotilaceae</taxon>
        <taxon>Roseateles</taxon>
    </lineage>
</organism>
<evidence type="ECO:0000256" key="4">
    <source>
        <dbReference type="ARBA" id="ARBA00022741"/>
    </source>
</evidence>
<evidence type="ECO:0000256" key="5">
    <source>
        <dbReference type="ARBA" id="ARBA00022801"/>
    </source>
</evidence>
<dbReference type="EMBL" id="JBIGHV010000003">
    <property type="protein sequence ID" value="MFG6430072.1"/>
    <property type="molecule type" value="Genomic_DNA"/>
</dbReference>
<dbReference type="InterPro" id="IPR008201">
    <property type="entry name" value="HepT-like"/>
</dbReference>
<protein>
    <submittedName>
        <fullName evidence="6">DUF86 domain-containing protein</fullName>
    </submittedName>
</protein>
<keyword evidence="1" id="KW-0597">Phosphoprotein</keyword>
<proteinExistence type="predicted"/>
<reference evidence="6 7" key="1">
    <citation type="submission" date="2024-08" db="EMBL/GenBank/DDBJ databases">
        <authorList>
            <person name="Lu H."/>
        </authorList>
    </citation>
    <scope>NUCLEOTIDE SEQUENCE [LARGE SCALE GENOMIC DNA]</scope>
    <source>
        <strain evidence="6 7">LYH14W</strain>
    </source>
</reference>
<dbReference type="Proteomes" id="UP001606210">
    <property type="component" value="Unassembled WGS sequence"/>
</dbReference>
<evidence type="ECO:0000256" key="1">
    <source>
        <dbReference type="ARBA" id="ARBA00022553"/>
    </source>
</evidence>
<dbReference type="RefSeq" id="WP_394478061.1">
    <property type="nucleotide sequence ID" value="NZ_JBIGHV010000003.1"/>
</dbReference>
<dbReference type="PANTHER" id="PTHR34139:SF1">
    <property type="entry name" value="RNASE MJ1380-RELATED"/>
    <property type="match status" value="1"/>
</dbReference>